<dbReference type="Pfam" id="PF13439">
    <property type="entry name" value="Glyco_transf_4"/>
    <property type="match status" value="1"/>
</dbReference>
<keyword evidence="5" id="KW-1185">Reference proteome</keyword>
<organism evidence="4 5">
    <name type="scientific">Cricetibacter osteomyelitidis</name>
    <dbReference type="NCBI Taxonomy" id="1521931"/>
    <lineage>
        <taxon>Bacteria</taxon>
        <taxon>Pseudomonadati</taxon>
        <taxon>Pseudomonadota</taxon>
        <taxon>Gammaproteobacteria</taxon>
        <taxon>Pasteurellales</taxon>
        <taxon>Pasteurellaceae</taxon>
        <taxon>Cricetibacter</taxon>
    </lineage>
</organism>
<dbReference type="PANTHER" id="PTHR46401:SF2">
    <property type="entry name" value="GLYCOSYLTRANSFERASE WBBK-RELATED"/>
    <property type="match status" value="1"/>
</dbReference>
<dbReference type="InterPro" id="IPR001296">
    <property type="entry name" value="Glyco_trans_1"/>
</dbReference>
<reference evidence="4 5" key="1">
    <citation type="submission" date="2019-03" db="EMBL/GenBank/DDBJ databases">
        <title>Genomic Encyclopedia of Type Strains, Phase IV (KMG-IV): sequencing the most valuable type-strain genomes for metagenomic binning, comparative biology and taxonomic classification.</title>
        <authorList>
            <person name="Goeker M."/>
        </authorList>
    </citation>
    <scope>NUCLEOTIDE SEQUENCE [LARGE SCALE GENOMIC DNA]</scope>
    <source>
        <strain evidence="4 5">DSM 28404</strain>
    </source>
</reference>
<gene>
    <name evidence="4" type="ORF">EDC44_11281</name>
</gene>
<comment type="caution">
    <text evidence="4">The sequence shown here is derived from an EMBL/GenBank/DDBJ whole genome shotgun (WGS) entry which is preliminary data.</text>
</comment>
<dbReference type="InterPro" id="IPR028098">
    <property type="entry name" value="Glyco_trans_4-like_N"/>
</dbReference>
<evidence type="ECO:0000313" key="4">
    <source>
        <dbReference type="EMBL" id="TCP95022.1"/>
    </source>
</evidence>
<protein>
    <submittedName>
        <fullName evidence="4">Glycosyltransferase involved in cell wall biosynthesis</fullName>
    </submittedName>
</protein>
<feature type="domain" description="Glycosyl transferase family 1" evidence="2">
    <location>
        <begin position="176"/>
        <end position="314"/>
    </location>
</feature>
<dbReference type="AlphaFoldDB" id="A0A4R2TJM7"/>
<dbReference type="CDD" id="cd03801">
    <property type="entry name" value="GT4_PimA-like"/>
    <property type="match status" value="1"/>
</dbReference>
<dbReference type="SUPFAM" id="SSF53756">
    <property type="entry name" value="UDP-Glycosyltransferase/glycogen phosphorylase"/>
    <property type="match status" value="1"/>
</dbReference>
<feature type="domain" description="Glycosyltransferase subfamily 4-like N-terminal" evidence="3">
    <location>
        <begin position="14"/>
        <end position="166"/>
    </location>
</feature>
<dbReference type="GO" id="GO:0016757">
    <property type="term" value="F:glycosyltransferase activity"/>
    <property type="evidence" value="ECO:0007669"/>
    <property type="project" value="InterPro"/>
</dbReference>
<dbReference type="OrthoDB" id="9802524at2"/>
<dbReference type="PANTHER" id="PTHR46401">
    <property type="entry name" value="GLYCOSYLTRANSFERASE WBBK-RELATED"/>
    <property type="match status" value="1"/>
</dbReference>
<accession>A0A4R2TJM7</accession>
<evidence type="ECO:0000259" key="3">
    <source>
        <dbReference type="Pfam" id="PF13439"/>
    </source>
</evidence>
<sequence>MTLSLACLKFKQGGGVERYLLDVINGLHQVDITPKFYSTSFNQTLPEYQWIESRKIDLSWCPKKLRLPFFSRAILKQKAYDEVVVSIQTVRGADILICGGQHRGYLCALNRKASLMEKFKINNEQKAYDECKLIVAHSQLMKDELIELYRIPKNKIIVLYPPANTQKFHTVSSEVRSDLRKKFGFSEQEIIYIFPSTGHYRKGFDLLKSYFEQTDLPIKLVVAGTPVVESKNIRSLGFCNNMPELYQAGDFTIMASKYEPFGLVGIESILCGTPIIFSENMACTEVFKNNFGYTFMRNDFHSLDTVLKTSVENRTRIEKPQDALNYDPTLEAHIQSLLNIINQLHQ</sequence>
<dbReference type="Proteomes" id="UP000295763">
    <property type="component" value="Unassembled WGS sequence"/>
</dbReference>
<evidence type="ECO:0000259" key="2">
    <source>
        <dbReference type="Pfam" id="PF00534"/>
    </source>
</evidence>
<dbReference type="RefSeq" id="WP_131976894.1">
    <property type="nucleotide sequence ID" value="NZ_SLYB01000012.1"/>
</dbReference>
<keyword evidence="1 4" id="KW-0808">Transferase</keyword>
<name>A0A4R2TJM7_9PAST</name>
<dbReference type="Gene3D" id="3.40.50.2000">
    <property type="entry name" value="Glycogen Phosphorylase B"/>
    <property type="match status" value="2"/>
</dbReference>
<dbReference type="Pfam" id="PF00534">
    <property type="entry name" value="Glycos_transf_1"/>
    <property type="match status" value="1"/>
</dbReference>
<evidence type="ECO:0000256" key="1">
    <source>
        <dbReference type="ARBA" id="ARBA00022679"/>
    </source>
</evidence>
<evidence type="ECO:0000313" key="5">
    <source>
        <dbReference type="Proteomes" id="UP000295763"/>
    </source>
</evidence>
<proteinExistence type="predicted"/>
<dbReference type="EMBL" id="SLYB01000012">
    <property type="protein sequence ID" value="TCP95022.1"/>
    <property type="molecule type" value="Genomic_DNA"/>
</dbReference>